<dbReference type="Proteomes" id="UP000186108">
    <property type="component" value="Chromosome"/>
</dbReference>
<accession>A0A1B1K115</accession>
<gene>
    <name evidence="1" type="ORF">R1CP_07920</name>
</gene>
<organism evidence="1 2">
    <name type="scientific">Rhodococcus opacus</name>
    <name type="common">Nocardia opaca</name>
    <dbReference type="NCBI Taxonomy" id="37919"/>
    <lineage>
        <taxon>Bacteria</taxon>
        <taxon>Bacillati</taxon>
        <taxon>Actinomycetota</taxon>
        <taxon>Actinomycetes</taxon>
        <taxon>Mycobacteriales</taxon>
        <taxon>Nocardiaceae</taxon>
        <taxon>Rhodococcus</taxon>
    </lineage>
</organism>
<proteinExistence type="predicted"/>
<sequence length="249" mass="25960">MRRSTWSRAGVTVSEVSSVDLVFGMAPRASSPCESRCHRAPVVVRVRLLASGAPDPVSAVQVSEDPIGDRHLRDHIQVRGIRSQASGDIPMTFAPGHRVSPDSSALVGRRSALPGVTIFRTSSSMFRAVRTRSECCVHDAHQVVVALVCDDTVRLEFQVRADELEVGILSCEAGEDGVVGAGCIGLPVLQGGQAMVPVGDRDDRGGGCDALDGGEGGGVASQVEGSCGTGGTTLAGGNTWAPSGRWNWE</sequence>
<dbReference type="EMBL" id="CP009111">
    <property type="protein sequence ID" value="ANS26305.1"/>
    <property type="molecule type" value="Genomic_DNA"/>
</dbReference>
<evidence type="ECO:0000313" key="1">
    <source>
        <dbReference type="EMBL" id="ANS26305.1"/>
    </source>
</evidence>
<name>A0A1B1K115_RHOOP</name>
<evidence type="ECO:0000313" key="2">
    <source>
        <dbReference type="Proteomes" id="UP000186108"/>
    </source>
</evidence>
<dbReference type="AlphaFoldDB" id="A0A1B1K115"/>
<protein>
    <submittedName>
        <fullName evidence="1">Uncharacterized protein</fullName>
    </submittedName>
</protein>
<reference evidence="1 2" key="1">
    <citation type="submission" date="2014-07" db="EMBL/GenBank/DDBJ databases">
        <authorList>
            <person name="Zhang J.E."/>
            <person name="Yang H."/>
            <person name="Guo J."/>
            <person name="Deng Z."/>
            <person name="Luo H."/>
            <person name="Luo M."/>
            <person name="Zhao B."/>
        </authorList>
    </citation>
    <scope>NUCLEOTIDE SEQUENCE [LARGE SCALE GENOMIC DNA]</scope>
    <source>
        <strain evidence="1 2">1CP</strain>
    </source>
</reference>
<dbReference type="PATRIC" id="fig|37919.13.peg.1625"/>